<dbReference type="PANTHER" id="PTHR43830">
    <property type="entry name" value="PROTEIN PSP1"/>
    <property type="match status" value="1"/>
</dbReference>
<comment type="caution">
    <text evidence="2">The sequence shown here is derived from an EMBL/GenBank/DDBJ whole genome shotgun (WGS) entry which is preliminary data.</text>
</comment>
<reference evidence="2" key="1">
    <citation type="submission" date="2019-08" db="EMBL/GenBank/DDBJ databases">
        <authorList>
            <person name="Kucharzyk K."/>
            <person name="Murdoch R.W."/>
            <person name="Higgins S."/>
            <person name="Loffler F."/>
        </authorList>
    </citation>
    <scope>NUCLEOTIDE SEQUENCE</scope>
</reference>
<sequence length="202" mass="22883">MKLIDVEYTFDNNKVIFYFTADGRVDFRELVKDLASIFRTRIELWQIGVRDEAKMIGGLGPCGRTMCCSSYLGDFVPVSIQMAKEQNLSLNPTKISGICGRLMCCLNFEQETYEGIRKRLPKIGSVINSEYGQGEVIGNNTVKESVRVKIKPQNGEEFIKDISIDEITLISGAYEGTVSEEDIKIEVEEEDKDILKELFKEN</sequence>
<proteinExistence type="predicted"/>
<dbReference type="InterPro" id="IPR007557">
    <property type="entry name" value="PSP1_C"/>
</dbReference>
<dbReference type="GO" id="GO:0005737">
    <property type="term" value="C:cytoplasm"/>
    <property type="evidence" value="ECO:0007669"/>
    <property type="project" value="TreeGrafter"/>
</dbReference>
<dbReference type="PANTHER" id="PTHR43830:SF3">
    <property type="entry name" value="PROTEIN PSP1"/>
    <property type="match status" value="1"/>
</dbReference>
<dbReference type="Pfam" id="PF04468">
    <property type="entry name" value="PSP1"/>
    <property type="match status" value="1"/>
</dbReference>
<name>A0A645FNQ3_9ZZZZ</name>
<feature type="domain" description="PSP1 C-terminal" evidence="1">
    <location>
        <begin position="1"/>
        <end position="47"/>
    </location>
</feature>
<accession>A0A645FNQ3</accession>
<dbReference type="NCBIfam" id="NF041131">
    <property type="entry name" value="RicT_YaaT_fam"/>
    <property type="match status" value="1"/>
</dbReference>
<evidence type="ECO:0000313" key="2">
    <source>
        <dbReference type="EMBL" id="MPN16057.1"/>
    </source>
</evidence>
<protein>
    <recommendedName>
        <fullName evidence="1">PSP1 C-terminal domain-containing protein</fullName>
    </recommendedName>
</protein>
<organism evidence="2">
    <name type="scientific">bioreactor metagenome</name>
    <dbReference type="NCBI Taxonomy" id="1076179"/>
    <lineage>
        <taxon>unclassified sequences</taxon>
        <taxon>metagenomes</taxon>
        <taxon>ecological metagenomes</taxon>
    </lineage>
</organism>
<evidence type="ECO:0000259" key="1">
    <source>
        <dbReference type="PROSITE" id="PS51411"/>
    </source>
</evidence>
<gene>
    <name evidence="2" type="ORF">SDC9_163395</name>
</gene>
<dbReference type="InterPro" id="IPR047767">
    <property type="entry name" value="PSP1-like"/>
</dbReference>
<dbReference type="AlphaFoldDB" id="A0A645FNQ3"/>
<dbReference type="PROSITE" id="PS51411">
    <property type="entry name" value="PSP1_C"/>
    <property type="match status" value="1"/>
</dbReference>
<dbReference type="EMBL" id="VSSQ01062954">
    <property type="protein sequence ID" value="MPN16057.1"/>
    <property type="molecule type" value="Genomic_DNA"/>
</dbReference>